<dbReference type="Proteomes" id="UP000245870">
    <property type="component" value="Unassembled WGS sequence"/>
</dbReference>
<dbReference type="EMBL" id="QENY01000052">
    <property type="protein sequence ID" value="PVX43248.1"/>
    <property type="molecule type" value="Genomic_DNA"/>
</dbReference>
<gene>
    <name evidence="2" type="ORF">C7379_1521</name>
</gene>
<proteinExistence type="predicted"/>
<sequence length="56" mass="6555">MIKHFSRGDYIDVGIKRLVELCVKRITIFHVPSFLLFPFFITAFNVAIISPFLVHF</sequence>
<feature type="transmembrane region" description="Helical" evidence="1">
    <location>
        <begin position="34"/>
        <end position="54"/>
    </location>
</feature>
<evidence type="ECO:0000313" key="2">
    <source>
        <dbReference type="EMBL" id="PVX43248.1"/>
    </source>
</evidence>
<evidence type="ECO:0000313" key="3">
    <source>
        <dbReference type="Proteomes" id="UP000245870"/>
    </source>
</evidence>
<evidence type="ECO:0000256" key="1">
    <source>
        <dbReference type="SAM" id="Phobius"/>
    </source>
</evidence>
<accession>A0A2U0TI93</accession>
<comment type="caution">
    <text evidence="2">The sequence shown here is derived from an EMBL/GenBank/DDBJ whole genome shotgun (WGS) entry which is preliminary data.</text>
</comment>
<dbReference type="AlphaFoldDB" id="A0A2U0TI93"/>
<organism evidence="2 3">
    <name type="scientific">Hallella colorans</name>
    <dbReference type="NCBI Taxonomy" id="1703337"/>
    <lineage>
        <taxon>Bacteria</taxon>
        <taxon>Pseudomonadati</taxon>
        <taxon>Bacteroidota</taxon>
        <taxon>Bacteroidia</taxon>
        <taxon>Bacteroidales</taxon>
        <taxon>Prevotellaceae</taxon>
        <taxon>Hallella</taxon>
    </lineage>
</organism>
<keyword evidence="1" id="KW-0812">Transmembrane</keyword>
<keyword evidence="1" id="KW-1133">Transmembrane helix</keyword>
<protein>
    <submittedName>
        <fullName evidence="2">Uncharacterized protein</fullName>
    </submittedName>
</protein>
<name>A0A2U0TI93_9BACT</name>
<keyword evidence="3" id="KW-1185">Reference proteome</keyword>
<keyword evidence="1" id="KW-0472">Membrane</keyword>
<reference evidence="2 3" key="1">
    <citation type="submission" date="2018-05" db="EMBL/GenBank/DDBJ databases">
        <title>Genomic Encyclopedia of Type Strains, Phase IV (KMG-IV): sequencing the most valuable type-strain genomes for metagenomic binning, comparative biology and taxonomic classification.</title>
        <authorList>
            <person name="Goeker M."/>
        </authorList>
    </citation>
    <scope>NUCLEOTIDE SEQUENCE [LARGE SCALE GENOMIC DNA]</scope>
    <source>
        <strain evidence="2 3">DSM 100333</strain>
    </source>
</reference>